<feature type="transmembrane region" description="Helical" evidence="2">
    <location>
        <begin position="96"/>
        <end position="121"/>
    </location>
</feature>
<keyword evidence="1" id="KW-0378">Hydrolase</keyword>
<dbReference type="RefSeq" id="WP_002743848.1">
    <property type="nucleotide sequence ID" value="NZ_CP012029.1"/>
</dbReference>
<dbReference type="InterPro" id="IPR052016">
    <property type="entry name" value="Bact_Sigma-Reg"/>
</dbReference>
<evidence type="ECO:0000259" key="3">
    <source>
        <dbReference type="SMART" id="SM00331"/>
    </source>
</evidence>
<feature type="domain" description="PPM-type phosphatase" evidence="3">
    <location>
        <begin position="384"/>
        <end position="597"/>
    </location>
</feature>
<evidence type="ECO:0000313" key="5">
    <source>
        <dbReference type="Proteomes" id="UP000058857"/>
    </source>
</evidence>
<feature type="transmembrane region" description="Helical" evidence="2">
    <location>
        <begin position="133"/>
        <end position="154"/>
    </location>
</feature>
<gene>
    <name evidence="4" type="ORF">LBBP_03201</name>
</gene>
<dbReference type="GO" id="GO:0016791">
    <property type="term" value="F:phosphatase activity"/>
    <property type="evidence" value="ECO:0007669"/>
    <property type="project" value="TreeGrafter"/>
</dbReference>
<feature type="transmembrane region" description="Helical" evidence="2">
    <location>
        <begin position="174"/>
        <end position="193"/>
    </location>
</feature>
<evidence type="ECO:0000256" key="2">
    <source>
        <dbReference type="SAM" id="Phobius"/>
    </source>
</evidence>
<proteinExistence type="predicted"/>
<dbReference type="Pfam" id="PF07228">
    <property type="entry name" value="SpoIIE"/>
    <property type="match status" value="1"/>
</dbReference>
<feature type="transmembrane region" description="Helical" evidence="2">
    <location>
        <begin position="37"/>
        <end position="55"/>
    </location>
</feature>
<keyword evidence="2" id="KW-1133">Transmembrane helix</keyword>
<dbReference type="InterPro" id="IPR036457">
    <property type="entry name" value="PPM-type-like_dom_sf"/>
</dbReference>
<dbReference type="AlphaFoldDB" id="A0A0E3BL65"/>
<evidence type="ECO:0000256" key="1">
    <source>
        <dbReference type="ARBA" id="ARBA00022801"/>
    </source>
</evidence>
<dbReference type="SMART" id="SM00331">
    <property type="entry name" value="PP2C_SIG"/>
    <property type="match status" value="1"/>
</dbReference>
<feature type="transmembrane region" description="Helical" evidence="2">
    <location>
        <begin position="6"/>
        <end position="25"/>
    </location>
</feature>
<keyword evidence="2" id="KW-0472">Membrane</keyword>
<dbReference type="Proteomes" id="UP000058857">
    <property type="component" value="Chromosome 1"/>
</dbReference>
<name>A0A0E3BL65_LEPBO</name>
<accession>A0A0E3BL65</accession>
<dbReference type="Gene3D" id="3.60.40.10">
    <property type="entry name" value="PPM-type phosphatase domain"/>
    <property type="match status" value="1"/>
</dbReference>
<reference evidence="4 5" key="1">
    <citation type="journal article" date="2015" name="PLoS Negl. Trop. Dis.">
        <title>Distribution of Plasmids in Distinct Leptospira Pathogenic Species.</title>
        <authorList>
            <person name="Wang Y."/>
            <person name="Zhuang X."/>
            <person name="Zhong Y."/>
            <person name="Zhang C."/>
            <person name="Zhang Y."/>
            <person name="Zeng L."/>
            <person name="Zhu Y."/>
            <person name="He P."/>
            <person name="Dong K."/>
            <person name="Pal U."/>
            <person name="Guo X."/>
            <person name="Qin J."/>
        </authorList>
    </citation>
    <scope>NUCLEOTIDE SEQUENCE [LARGE SCALE GENOMIC DNA]</scope>
    <source>
        <strain evidence="4 5">56604</strain>
    </source>
</reference>
<dbReference type="PATRIC" id="fig|280505.15.peg.3123"/>
<dbReference type="EMBL" id="CP012029">
    <property type="protein sequence ID" value="ALO27404.1"/>
    <property type="molecule type" value="Genomic_DNA"/>
</dbReference>
<keyword evidence="2" id="KW-0812">Transmembrane</keyword>
<dbReference type="PANTHER" id="PTHR43156">
    <property type="entry name" value="STAGE II SPORULATION PROTEIN E-RELATED"/>
    <property type="match status" value="1"/>
</dbReference>
<dbReference type="PANTHER" id="PTHR43156:SF2">
    <property type="entry name" value="STAGE II SPORULATION PROTEIN E"/>
    <property type="match status" value="1"/>
</dbReference>
<evidence type="ECO:0000313" key="4">
    <source>
        <dbReference type="EMBL" id="ALO27404.1"/>
    </source>
</evidence>
<protein>
    <submittedName>
        <fullName evidence="4">Stage II sporulation protein E</fullName>
    </submittedName>
</protein>
<feature type="transmembrane region" description="Helical" evidence="2">
    <location>
        <begin position="61"/>
        <end position="84"/>
    </location>
</feature>
<organism evidence="4">
    <name type="scientific">Leptospira borgpetersenii serovar Ballum</name>
    <dbReference type="NCBI Taxonomy" id="280505"/>
    <lineage>
        <taxon>Bacteria</taxon>
        <taxon>Pseudomonadati</taxon>
        <taxon>Spirochaetota</taxon>
        <taxon>Spirochaetia</taxon>
        <taxon>Leptospirales</taxon>
        <taxon>Leptospiraceae</taxon>
        <taxon>Leptospira</taxon>
    </lineage>
</organism>
<sequence>MNPYILIPFSTLIINGFLFSYVSALKGKSETVTLYQRYSFLLFLWHVSIILYWSFLPNDWATIVFKASSFCWIFIGLLFFEFAVRFTNSSYRFTIYFFRGFCLVSFLLTISTDLVITGTIRSYWGDMILAGPLYLPISNFVSVIPTLIGCFILIRNGFRSSNPLLKQQSRLVAYGTILTFLFSFTTTLLPRYWSASLTFPPLSGSATLIQSVCIFIAIHKYGFMDLKLERIALRLYSEIREGLILLSSKGILLFSNLSARRMLHLPDSLNLGSNFDLKDYLENFPSDSFFKRKEFVNLSVKTESSSLNSPEEFLQIIENKYLEVSSSPISLSGKNRDKIYILRDITEKKNALEKIRELLYRLDLDLDFARDIQQMITTRDFPASPDYKIHSHFQPYVKVGGDILNVIKEKDESLHILFGDVSGHGISAAMVAAMISIAFNAATGRSGSTDKNLLFIHELLKDTITLHSLSSVYMRYVSSERKLEYSYGGHHAGLLIRNGICNPIEGSGEILFATLSPKIQRYELDLIKGDRVLFYSDGLFEVKNREGNVLGKDHFLEAVGSLIVEDTNSMIRSILSYSDSYGEGEVSDDITIFCLEIL</sequence>
<dbReference type="InterPro" id="IPR001932">
    <property type="entry name" value="PPM-type_phosphatase-like_dom"/>
</dbReference>